<comment type="caution">
    <text evidence="1">The sequence shown here is derived from an EMBL/GenBank/DDBJ whole genome shotgun (WGS) entry which is preliminary data.</text>
</comment>
<dbReference type="GO" id="GO:0032300">
    <property type="term" value="C:mismatch repair complex"/>
    <property type="evidence" value="ECO:0007669"/>
    <property type="project" value="InterPro"/>
</dbReference>
<dbReference type="Gene3D" id="3.30.230.10">
    <property type="match status" value="1"/>
</dbReference>
<keyword evidence="2" id="KW-1185">Reference proteome</keyword>
<evidence type="ECO:0000313" key="1">
    <source>
        <dbReference type="EMBL" id="CAH1790981.1"/>
    </source>
</evidence>
<dbReference type="PANTHER" id="PTHR10073:SF47">
    <property type="entry name" value="DNA MISMATCH REPAIR PROTEIN MLH3"/>
    <property type="match status" value="1"/>
</dbReference>
<gene>
    <name evidence="1" type="ORF">OFUS_LOCUS16130</name>
</gene>
<feature type="non-terminal residue" evidence="1">
    <location>
        <position position="204"/>
    </location>
</feature>
<protein>
    <submittedName>
        <fullName evidence="1">Uncharacterized protein</fullName>
    </submittedName>
</protein>
<dbReference type="GO" id="GO:0016887">
    <property type="term" value="F:ATP hydrolysis activity"/>
    <property type="evidence" value="ECO:0007669"/>
    <property type="project" value="InterPro"/>
</dbReference>
<proteinExistence type="predicted"/>
<dbReference type="EMBL" id="CAIIXF020000008">
    <property type="protein sequence ID" value="CAH1790981.1"/>
    <property type="molecule type" value="Genomic_DNA"/>
</dbReference>
<dbReference type="SUPFAM" id="SSF54211">
    <property type="entry name" value="Ribosomal protein S5 domain 2-like"/>
    <property type="match status" value="1"/>
</dbReference>
<name>A0A8J1U789_OWEFU</name>
<organism evidence="1 2">
    <name type="scientific">Owenia fusiformis</name>
    <name type="common">Polychaete worm</name>
    <dbReference type="NCBI Taxonomy" id="6347"/>
    <lineage>
        <taxon>Eukaryota</taxon>
        <taxon>Metazoa</taxon>
        <taxon>Spiralia</taxon>
        <taxon>Lophotrochozoa</taxon>
        <taxon>Annelida</taxon>
        <taxon>Polychaeta</taxon>
        <taxon>Sedentaria</taxon>
        <taxon>Canalipalpata</taxon>
        <taxon>Sabellida</taxon>
        <taxon>Oweniida</taxon>
        <taxon>Oweniidae</taxon>
        <taxon>Owenia</taxon>
    </lineage>
</organism>
<dbReference type="AlphaFoldDB" id="A0A8J1U789"/>
<dbReference type="GO" id="GO:0006298">
    <property type="term" value="P:mismatch repair"/>
    <property type="evidence" value="ECO:0007669"/>
    <property type="project" value="InterPro"/>
</dbReference>
<dbReference type="Proteomes" id="UP000749559">
    <property type="component" value="Unassembled WGS sequence"/>
</dbReference>
<dbReference type="OrthoDB" id="429932at2759"/>
<dbReference type="InterPro" id="IPR014721">
    <property type="entry name" value="Ribsml_uS5_D2-typ_fold_subgr"/>
</dbReference>
<evidence type="ECO:0000313" key="2">
    <source>
        <dbReference type="Proteomes" id="UP000749559"/>
    </source>
</evidence>
<sequence>NRLISRSLITNGKYDSPKPDQIDTTAAIKYGVFVINIMCPHNSYDITFDPAKTHVEFHDWDGIMISLEEAVNGMLKRENLLSVNSTGGILTGDIEDGENIKNDGAKDWVCSFEIGKEIHTENIRNNLQSKKVHRMSNSALMSSTPQLLKASEPVACVTSDQVCNTLVHFSETSSEFDSTTKQLVTPFQSSEHICETLMQNVKDT</sequence>
<dbReference type="InterPro" id="IPR038973">
    <property type="entry name" value="MutL/Mlh/Pms-like"/>
</dbReference>
<dbReference type="PANTHER" id="PTHR10073">
    <property type="entry name" value="DNA MISMATCH REPAIR PROTEIN MLH, PMS, MUTL"/>
    <property type="match status" value="1"/>
</dbReference>
<reference evidence="1" key="1">
    <citation type="submission" date="2022-03" db="EMBL/GenBank/DDBJ databases">
        <authorList>
            <person name="Martin C."/>
        </authorList>
    </citation>
    <scope>NUCLEOTIDE SEQUENCE</scope>
</reference>
<dbReference type="GO" id="GO:0140664">
    <property type="term" value="F:ATP-dependent DNA damage sensor activity"/>
    <property type="evidence" value="ECO:0007669"/>
    <property type="project" value="InterPro"/>
</dbReference>
<feature type="non-terminal residue" evidence="1">
    <location>
        <position position="1"/>
    </location>
</feature>
<dbReference type="InterPro" id="IPR020568">
    <property type="entry name" value="Ribosomal_Su5_D2-typ_SF"/>
</dbReference>
<accession>A0A8J1U789</accession>